<evidence type="ECO:0000313" key="3">
    <source>
        <dbReference type="Proteomes" id="UP000751190"/>
    </source>
</evidence>
<gene>
    <name evidence="2" type="ORF">KFE25_012197</name>
</gene>
<dbReference type="OrthoDB" id="429813at2759"/>
<dbReference type="SUPFAM" id="SSF52540">
    <property type="entry name" value="P-loop containing nucleoside triphosphate hydrolases"/>
    <property type="match status" value="1"/>
</dbReference>
<reference evidence="2" key="1">
    <citation type="submission" date="2021-05" db="EMBL/GenBank/DDBJ databases">
        <title>The genome of the haptophyte Pavlova lutheri (Diacronema luteri, Pavlovales) - a model for lipid biosynthesis in eukaryotic algae.</title>
        <authorList>
            <person name="Hulatt C.J."/>
            <person name="Posewitz M.C."/>
        </authorList>
    </citation>
    <scope>NUCLEOTIDE SEQUENCE</scope>
    <source>
        <strain evidence="2">NIVA-4/92</strain>
    </source>
</reference>
<keyword evidence="1" id="KW-1133">Transmembrane helix</keyword>
<keyword evidence="1" id="KW-0812">Transmembrane</keyword>
<dbReference type="Proteomes" id="UP000751190">
    <property type="component" value="Unassembled WGS sequence"/>
</dbReference>
<accession>A0A8J5XJB3</accession>
<dbReference type="PANTHER" id="PTHR36451:SF1">
    <property type="entry name" value="OMEGA-HYDROXY-BETA-DIHYDROMENAQUINONE-9 SULFOTRANSFERASE STF3"/>
    <property type="match status" value="1"/>
</dbReference>
<dbReference type="Gene3D" id="3.40.50.300">
    <property type="entry name" value="P-loop containing nucleotide triphosphate hydrolases"/>
    <property type="match status" value="1"/>
</dbReference>
<keyword evidence="3" id="KW-1185">Reference proteome</keyword>
<feature type="transmembrane region" description="Helical" evidence="1">
    <location>
        <begin position="12"/>
        <end position="33"/>
    </location>
</feature>
<keyword evidence="1" id="KW-0472">Membrane</keyword>
<evidence type="ECO:0000313" key="2">
    <source>
        <dbReference type="EMBL" id="KAG8462377.1"/>
    </source>
</evidence>
<evidence type="ECO:0000256" key="1">
    <source>
        <dbReference type="SAM" id="Phobius"/>
    </source>
</evidence>
<name>A0A8J5XJB3_DIALT</name>
<proteinExistence type="predicted"/>
<sequence length="543" mass="60487">MCTPSTASGTAIVACVMLLITIGIIAATVRWLMRGPAAAKPADCHPIELLEHAPNNYELASSISFILPLVGWLNRLEDSPRWAWLLGAKDNAQWWTPDAPLGWIFRVLNKVDWWLYRVFGVRIVYMDRAGFLAKCAVLDKPAYKQCASDNSAEGFRLMLDACEADHISATGRMMLNQLMNGWLDTRVAVDNYCRAHPEVTATPIKRPVIIIGCPRTASTFMHKLLAQDPKLRKPLFWELAIPSPPPDPATYATDARRSLVATGFRSFDAISPHFYTDVHKYHYFGVDEIEEDSVLVHYAGVLAMHGIAFAGDSAYARWQRDPRTKEAAYLVHKKVLQILSCKWEQPVQWLLKAPTIHSCFLEQLLKVYPDACLVVTHRQPVEVLPSWCKFVLSPMCATLWRHGTKHRLAEAKAREQLELFERIEETIARVRQTHGAQMFDVEYASLMANPMAVVERCYAHFQMPLSPEARGAMATFIAGSGSGHQNKKFGKVSTQEHADFLGVVGLSADDVTERLRIAALPPAQAAAARAAAPANAHASPVAR</sequence>
<protein>
    <submittedName>
        <fullName evidence="2">Uncharacterized protein</fullName>
    </submittedName>
</protein>
<dbReference type="EMBL" id="JAGTXO010000021">
    <property type="protein sequence ID" value="KAG8462377.1"/>
    <property type="molecule type" value="Genomic_DNA"/>
</dbReference>
<dbReference type="PANTHER" id="PTHR36451">
    <property type="entry name" value="PAPS-DEPENDENT SULFOTRANSFERASE STF3"/>
    <property type="match status" value="1"/>
</dbReference>
<organism evidence="2 3">
    <name type="scientific">Diacronema lutheri</name>
    <name type="common">Unicellular marine alga</name>
    <name type="synonym">Monochrysis lutheri</name>
    <dbReference type="NCBI Taxonomy" id="2081491"/>
    <lineage>
        <taxon>Eukaryota</taxon>
        <taxon>Haptista</taxon>
        <taxon>Haptophyta</taxon>
        <taxon>Pavlovophyceae</taxon>
        <taxon>Pavlovales</taxon>
        <taxon>Pavlovaceae</taxon>
        <taxon>Diacronema</taxon>
    </lineage>
</organism>
<dbReference type="InterPro" id="IPR027417">
    <property type="entry name" value="P-loop_NTPase"/>
</dbReference>
<comment type="caution">
    <text evidence="2">The sequence shown here is derived from an EMBL/GenBank/DDBJ whole genome shotgun (WGS) entry which is preliminary data.</text>
</comment>
<dbReference type="InterPro" id="IPR052736">
    <property type="entry name" value="Stf3_sulfotransferase"/>
</dbReference>
<dbReference type="AlphaFoldDB" id="A0A8J5XJB3"/>
<dbReference type="Pfam" id="PF13469">
    <property type="entry name" value="Sulfotransfer_3"/>
    <property type="match status" value="1"/>
</dbReference>